<feature type="region of interest" description="Disordered" evidence="1">
    <location>
        <begin position="1"/>
        <end position="21"/>
    </location>
</feature>
<feature type="region of interest" description="Disordered" evidence="1">
    <location>
        <begin position="128"/>
        <end position="180"/>
    </location>
</feature>
<evidence type="ECO:0000313" key="2">
    <source>
        <dbReference type="EMBL" id="KAI5064647.1"/>
    </source>
</evidence>
<dbReference type="EMBL" id="JABFUD020000020">
    <property type="protein sequence ID" value="KAI5064647.1"/>
    <property type="molecule type" value="Genomic_DNA"/>
</dbReference>
<feature type="compositionally biased region" description="Basic and acidic residues" evidence="1">
    <location>
        <begin position="141"/>
        <end position="154"/>
    </location>
</feature>
<gene>
    <name evidence="2" type="ORF">GOP47_0021317</name>
</gene>
<sequence>MGRRMSTEESPQVVEEVEDSEINKNTSVGITDLRNEQSLKDGVYRKLKQQINIRWIKGATLKRVIMEESENHTRNTVIRSIGAVGGKSIERPMIQNPDVRVEMKAKIITVASPSDAIVTEGKGLIVRDESRGVEQSQSRHKNCDDLHTDLPDQTHKHKKSRQMGGTSNKSEDEIMKSSLL</sequence>
<evidence type="ECO:0000256" key="1">
    <source>
        <dbReference type="SAM" id="MobiDB-lite"/>
    </source>
</evidence>
<evidence type="ECO:0000313" key="3">
    <source>
        <dbReference type="Proteomes" id="UP000886520"/>
    </source>
</evidence>
<reference evidence="2" key="1">
    <citation type="submission" date="2021-01" db="EMBL/GenBank/DDBJ databases">
        <title>Adiantum capillus-veneris genome.</title>
        <authorList>
            <person name="Fang Y."/>
            <person name="Liao Q."/>
        </authorList>
    </citation>
    <scope>NUCLEOTIDE SEQUENCE</scope>
    <source>
        <strain evidence="2">H3</strain>
        <tissue evidence="2">Leaf</tissue>
    </source>
</reference>
<feature type="compositionally biased region" description="Basic and acidic residues" evidence="1">
    <location>
        <begin position="169"/>
        <end position="180"/>
    </location>
</feature>
<keyword evidence="3" id="KW-1185">Reference proteome</keyword>
<name>A0A9D4UBN4_ADICA</name>
<dbReference type="AlphaFoldDB" id="A0A9D4UBN4"/>
<protein>
    <submittedName>
        <fullName evidence="2">Uncharacterized protein</fullName>
    </submittedName>
</protein>
<comment type="caution">
    <text evidence="2">The sequence shown here is derived from an EMBL/GenBank/DDBJ whole genome shotgun (WGS) entry which is preliminary data.</text>
</comment>
<organism evidence="2 3">
    <name type="scientific">Adiantum capillus-veneris</name>
    <name type="common">Maidenhair fern</name>
    <dbReference type="NCBI Taxonomy" id="13818"/>
    <lineage>
        <taxon>Eukaryota</taxon>
        <taxon>Viridiplantae</taxon>
        <taxon>Streptophyta</taxon>
        <taxon>Embryophyta</taxon>
        <taxon>Tracheophyta</taxon>
        <taxon>Polypodiopsida</taxon>
        <taxon>Polypodiidae</taxon>
        <taxon>Polypodiales</taxon>
        <taxon>Pteridineae</taxon>
        <taxon>Pteridaceae</taxon>
        <taxon>Vittarioideae</taxon>
        <taxon>Adiantum</taxon>
    </lineage>
</organism>
<dbReference type="Proteomes" id="UP000886520">
    <property type="component" value="Chromosome 20"/>
</dbReference>
<proteinExistence type="predicted"/>
<accession>A0A9D4UBN4</accession>